<dbReference type="AlphaFoldDB" id="A0A1Y5FAQ4"/>
<keyword evidence="7" id="KW-0732">Signal</keyword>
<comment type="function">
    <text evidence="1">Part of the ABC transporter complex PstSACB involved in phosphate import.</text>
</comment>
<evidence type="ECO:0000313" key="10">
    <source>
        <dbReference type="Proteomes" id="UP000196531"/>
    </source>
</evidence>
<sequence>MKKLVTLFISLILSAQVMATIKVNGAGATFPYPIYSKWFSEYKKVKPEVQFNYQSIGSGGGIRQLIKQTVDFGASDAPMKEKDKKKAAWPIKHIPTVLGAVSVAYNLPSVKKLKLDGQTLASIFLGKISNWSHPEISKLNPGVTLPKEDILVVRRADGSGTTAIFSDYLSTISKAWKSKVGQGKSLKWPVGIGSKGNEGVTATVKQTTGTIGYIELAYALKNNLKTIALKNQAGEFIQPSVKGVSLSAASLKNKGGKVTTSIVNAPGKGVYPISAFTYILLPIKEETVELKEVKNFLNWALTKGQGMTKELHYAPLPKALAKRMLKEIR</sequence>
<evidence type="ECO:0000256" key="1">
    <source>
        <dbReference type="ARBA" id="ARBA00002841"/>
    </source>
</evidence>
<accession>A0A1Y5FAQ4</accession>
<evidence type="ECO:0000259" key="8">
    <source>
        <dbReference type="Pfam" id="PF12849"/>
    </source>
</evidence>
<dbReference type="GO" id="GO:0043190">
    <property type="term" value="C:ATP-binding cassette (ABC) transporter complex"/>
    <property type="evidence" value="ECO:0007669"/>
    <property type="project" value="InterPro"/>
</dbReference>
<dbReference type="PANTHER" id="PTHR42996:SF1">
    <property type="entry name" value="PHOSPHATE-BINDING PROTEIN PSTS"/>
    <property type="match status" value="1"/>
</dbReference>
<dbReference type="GO" id="GO:0035435">
    <property type="term" value="P:phosphate ion transmembrane transport"/>
    <property type="evidence" value="ECO:0007669"/>
    <property type="project" value="InterPro"/>
</dbReference>
<keyword evidence="4 6" id="KW-0813">Transport</keyword>
<comment type="caution">
    <text evidence="9">The sequence shown here is derived from an EMBL/GenBank/DDBJ whole genome shotgun (WGS) entry which is preliminary data.</text>
</comment>
<dbReference type="Gene3D" id="3.40.190.10">
    <property type="entry name" value="Periplasmic binding protein-like II"/>
    <property type="match status" value="2"/>
</dbReference>
<dbReference type="Proteomes" id="UP000196531">
    <property type="component" value="Unassembled WGS sequence"/>
</dbReference>
<evidence type="ECO:0000256" key="6">
    <source>
        <dbReference type="PIRNR" id="PIRNR002756"/>
    </source>
</evidence>
<feature type="signal peptide" evidence="7">
    <location>
        <begin position="1"/>
        <end position="19"/>
    </location>
</feature>
<evidence type="ECO:0000256" key="4">
    <source>
        <dbReference type="ARBA" id="ARBA00022448"/>
    </source>
</evidence>
<dbReference type="EMBL" id="MAAO01000008">
    <property type="protein sequence ID" value="OUR95382.1"/>
    <property type="molecule type" value="Genomic_DNA"/>
</dbReference>
<dbReference type="InterPro" id="IPR024370">
    <property type="entry name" value="PBP_domain"/>
</dbReference>
<keyword evidence="5 6" id="KW-0592">Phosphate transport</keyword>
<evidence type="ECO:0000256" key="2">
    <source>
        <dbReference type="ARBA" id="ARBA00008725"/>
    </source>
</evidence>
<evidence type="ECO:0000313" key="9">
    <source>
        <dbReference type="EMBL" id="OUR95382.1"/>
    </source>
</evidence>
<evidence type="ECO:0000256" key="3">
    <source>
        <dbReference type="ARBA" id="ARBA00011529"/>
    </source>
</evidence>
<dbReference type="Pfam" id="PF12849">
    <property type="entry name" value="PBP_like_2"/>
    <property type="match status" value="1"/>
</dbReference>
<evidence type="ECO:0000256" key="5">
    <source>
        <dbReference type="ARBA" id="ARBA00022592"/>
    </source>
</evidence>
<dbReference type="CDD" id="cd13565">
    <property type="entry name" value="PBP2_PstS"/>
    <property type="match status" value="1"/>
</dbReference>
<protein>
    <recommendedName>
        <fullName evidence="6">Phosphate-binding protein</fullName>
    </recommendedName>
</protein>
<gene>
    <name evidence="9" type="ORF">A9Q84_16230</name>
</gene>
<dbReference type="InterPro" id="IPR050962">
    <property type="entry name" value="Phosphate-bind_PstS"/>
</dbReference>
<dbReference type="SUPFAM" id="SSF53850">
    <property type="entry name" value="Periplasmic binding protein-like II"/>
    <property type="match status" value="1"/>
</dbReference>
<dbReference type="GO" id="GO:0042301">
    <property type="term" value="F:phosphate ion binding"/>
    <property type="evidence" value="ECO:0007669"/>
    <property type="project" value="InterPro"/>
</dbReference>
<comment type="subunit">
    <text evidence="3">The complex is composed of two ATP-binding proteins (PstB), two transmembrane proteins (PstC and PstA) and a solute-binding protein (PstS).</text>
</comment>
<comment type="similarity">
    <text evidence="2 6">Belongs to the PstS family.</text>
</comment>
<feature type="chain" id="PRO_5012554258" description="Phosphate-binding protein" evidence="7">
    <location>
        <begin position="20"/>
        <end position="329"/>
    </location>
</feature>
<feature type="domain" description="PBP" evidence="8">
    <location>
        <begin position="20"/>
        <end position="301"/>
    </location>
</feature>
<dbReference type="PANTHER" id="PTHR42996">
    <property type="entry name" value="PHOSPHATE-BINDING PROTEIN PSTS"/>
    <property type="match status" value="1"/>
</dbReference>
<dbReference type="NCBIfam" id="TIGR00975">
    <property type="entry name" value="3a0107s03"/>
    <property type="match status" value="1"/>
</dbReference>
<dbReference type="InterPro" id="IPR005673">
    <property type="entry name" value="ABC_phos-bd_PstS"/>
</dbReference>
<proteinExistence type="inferred from homology"/>
<reference evidence="10" key="1">
    <citation type="journal article" date="2017" name="Proc. Natl. Acad. Sci. U.S.A.">
        <title>Simulation of Deepwater Horizon oil plume reveals substrate specialization within a complex community of hydrocarbon-degraders.</title>
        <authorList>
            <person name="Hu P."/>
            <person name="Dubinsky E.A."/>
            <person name="Probst A.J."/>
            <person name="Wang J."/>
            <person name="Sieber C.M.K."/>
            <person name="Tom L.M."/>
            <person name="Gardinali P."/>
            <person name="Banfield J.F."/>
            <person name="Atlas R.M."/>
            <person name="Andersen G.L."/>
        </authorList>
    </citation>
    <scope>NUCLEOTIDE SEQUENCE [LARGE SCALE GENOMIC DNA]</scope>
</reference>
<organism evidence="9 10">
    <name type="scientific">Halobacteriovorax marinus</name>
    <dbReference type="NCBI Taxonomy" id="97084"/>
    <lineage>
        <taxon>Bacteria</taxon>
        <taxon>Pseudomonadati</taxon>
        <taxon>Bdellovibrionota</taxon>
        <taxon>Bacteriovoracia</taxon>
        <taxon>Bacteriovoracales</taxon>
        <taxon>Halobacteriovoraceae</taxon>
        <taxon>Halobacteriovorax</taxon>
    </lineage>
</organism>
<dbReference type="PIRSF" id="PIRSF002756">
    <property type="entry name" value="PstS"/>
    <property type="match status" value="1"/>
</dbReference>
<name>A0A1Y5FAQ4_9BACT</name>
<evidence type="ECO:0000256" key="7">
    <source>
        <dbReference type="SAM" id="SignalP"/>
    </source>
</evidence>